<gene>
    <name evidence="1" type="ORF">DdX_10052</name>
</gene>
<evidence type="ECO:0000313" key="1">
    <source>
        <dbReference type="EMBL" id="KAI1711590.1"/>
    </source>
</evidence>
<dbReference type="Proteomes" id="UP001201812">
    <property type="component" value="Unassembled WGS sequence"/>
</dbReference>
<evidence type="ECO:0000313" key="2">
    <source>
        <dbReference type="Proteomes" id="UP001201812"/>
    </source>
</evidence>
<reference evidence="1" key="1">
    <citation type="submission" date="2022-01" db="EMBL/GenBank/DDBJ databases">
        <title>Genome Sequence Resource for Two Populations of Ditylenchus destructor, the Migratory Endoparasitic Phytonematode.</title>
        <authorList>
            <person name="Zhang H."/>
            <person name="Lin R."/>
            <person name="Xie B."/>
        </authorList>
    </citation>
    <scope>NUCLEOTIDE SEQUENCE</scope>
    <source>
        <strain evidence="1">BazhouSP</strain>
    </source>
</reference>
<accession>A0AAD4MYJ0</accession>
<sequence length="153" mass="17427">MRGLLPQRWVLKNPDRSLDFSSQNNPTLLTATWYLAPGMLRYNSADDRDADNDEHSYREKRWKVSKGVDFGRLREAARSTAGRSHPVMSWGDVLLDRPGRTPPAPLEPTESRRWLKLSLISRCGIEKRQRGLGLVLKEKAARVNNQMISGDKA</sequence>
<organism evidence="1 2">
    <name type="scientific">Ditylenchus destructor</name>
    <dbReference type="NCBI Taxonomy" id="166010"/>
    <lineage>
        <taxon>Eukaryota</taxon>
        <taxon>Metazoa</taxon>
        <taxon>Ecdysozoa</taxon>
        <taxon>Nematoda</taxon>
        <taxon>Chromadorea</taxon>
        <taxon>Rhabditida</taxon>
        <taxon>Tylenchina</taxon>
        <taxon>Tylenchomorpha</taxon>
        <taxon>Sphaerularioidea</taxon>
        <taxon>Anguinidae</taxon>
        <taxon>Anguininae</taxon>
        <taxon>Ditylenchus</taxon>
    </lineage>
</organism>
<dbReference type="AlphaFoldDB" id="A0AAD4MYJ0"/>
<name>A0AAD4MYJ0_9BILA</name>
<comment type="caution">
    <text evidence="1">The sequence shown here is derived from an EMBL/GenBank/DDBJ whole genome shotgun (WGS) entry which is preliminary data.</text>
</comment>
<proteinExistence type="predicted"/>
<dbReference type="EMBL" id="JAKKPZ010000021">
    <property type="protein sequence ID" value="KAI1711590.1"/>
    <property type="molecule type" value="Genomic_DNA"/>
</dbReference>
<protein>
    <submittedName>
        <fullName evidence="1">Uncharacterized protein</fullName>
    </submittedName>
</protein>
<keyword evidence="2" id="KW-1185">Reference proteome</keyword>